<dbReference type="CDD" id="cd03801">
    <property type="entry name" value="GT4_PimA-like"/>
    <property type="match status" value="1"/>
</dbReference>
<dbReference type="RefSeq" id="WP_079558491.1">
    <property type="nucleotide sequence ID" value="NZ_CP021904.1"/>
</dbReference>
<gene>
    <name evidence="3" type="ORF">SAMN03080601_02797</name>
</gene>
<dbReference type="EMBL" id="FUYV01000018">
    <property type="protein sequence ID" value="SKC23522.1"/>
    <property type="molecule type" value="Genomic_DNA"/>
</dbReference>
<evidence type="ECO:0000259" key="2">
    <source>
        <dbReference type="Pfam" id="PF13439"/>
    </source>
</evidence>
<proteinExistence type="predicted"/>
<dbReference type="GO" id="GO:0016757">
    <property type="term" value="F:glycosyltransferase activity"/>
    <property type="evidence" value="ECO:0007669"/>
    <property type="project" value="InterPro"/>
</dbReference>
<evidence type="ECO:0000313" key="3">
    <source>
        <dbReference type="EMBL" id="SKC23522.1"/>
    </source>
</evidence>
<dbReference type="PANTHER" id="PTHR12526">
    <property type="entry name" value="GLYCOSYLTRANSFERASE"/>
    <property type="match status" value="1"/>
</dbReference>
<feature type="domain" description="Glycosyltransferase subfamily 4-like N-terminal" evidence="2">
    <location>
        <begin position="14"/>
        <end position="166"/>
    </location>
</feature>
<dbReference type="AlphaFoldDB" id="A0A1T5HSC3"/>
<dbReference type="OrthoDB" id="7560678at2"/>
<evidence type="ECO:0000259" key="1">
    <source>
        <dbReference type="Pfam" id="PF00534"/>
    </source>
</evidence>
<dbReference type="SUPFAM" id="SSF53756">
    <property type="entry name" value="UDP-Glycosyltransferase/glycogen phosphorylase"/>
    <property type="match status" value="1"/>
</dbReference>
<feature type="domain" description="Glycosyl transferase family 1" evidence="1">
    <location>
        <begin position="182"/>
        <end position="337"/>
    </location>
</feature>
<sequence>MRVLSMIDSLIAAGAERMAVNIANGLAEKGMESHLCATHSGGPLEEFISPKVPLFIPEKRNALDVSALRRLKKYIREHRIDIIHAHSSSVYWAVLAKWTGSRVKVIWHDHYGFSEQLHERSSSVLKLMSSSISHAFVVNDKLRNYAVDSLKMPKNRVSFLANFADINIDGNVNRKLDLPGIEQYPKLVCLANLRPQKDHHNLLDAFILMKKQHENAVLYFVGGHFSDDYYYSLIERIKNDTNLKGSVHVLGSRNDVAEILSVCDVGVLSSLSEGLPVSLLEYGLAGLPVVCTNVGDCSFVLDGGKLGKLVEPASSTELADAMNSLLVNPQSMKELGSAFQGHVHKEFSKDGAMNKIIDVYKSVLSV</sequence>
<dbReference type="Gene3D" id="3.40.50.2000">
    <property type="entry name" value="Glycogen Phosphorylase B"/>
    <property type="match status" value="2"/>
</dbReference>
<evidence type="ECO:0000313" key="4">
    <source>
        <dbReference type="Proteomes" id="UP000191055"/>
    </source>
</evidence>
<dbReference type="InterPro" id="IPR028098">
    <property type="entry name" value="Glyco_trans_4-like_N"/>
</dbReference>
<dbReference type="Pfam" id="PF00534">
    <property type="entry name" value="Glycos_transf_1"/>
    <property type="match status" value="1"/>
</dbReference>
<dbReference type="Pfam" id="PF13439">
    <property type="entry name" value="Glyco_transf_4"/>
    <property type="match status" value="1"/>
</dbReference>
<dbReference type="STRING" id="889453.SAMN03080601_02797"/>
<name>A0A1T5HSC3_9BACT</name>
<keyword evidence="3" id="KW-0808">Transferase</keyword>
<dbReference type="KEGG" id="asx:CDL62_03645"/>
<dbReference type="InterPro" id="IPR001296">
    <property type="entry name" value="Glyco_trans_1"/>
</dbReference>
<accession>A0A1T5HSC3</accession>
<keyword evidence="4" id="KW-1185">Reference proteome</keyword>
<reference evidence="4" key="1">
    <citation type="submission" date="2017-02" db="EMBL/GenBank/DDBJ databases">
        <authorList>
            <person name="Varghese N."/>
            <person name="Submissions S."/>
        </authorList>
    </citation>
    <scope>NUCLEOTIDE SEQUENCE [LARGE SCALE GENOMIC DNA]</scope>
    <source>
        <strain evidence="4">DSM 24412</strain>
    </source>
</reference>
<dbReference type="Proteomes" id="UP000191055">
    <property type="component" value="Unassembled WGS sequence"/>
</dbReference>
<protein>
    <submittedName>
        <fullName evidence="3">Glycosyltransferase involved in cell wall bisynthesis</fullName>
    </submittedName>
</protein>
<organism evidence="3 4">
    <name type="scientific">Alkalitalea saponilacus</name>
    <dbReference type="NCBI Taxonomy" id="889453"/>
    <lineage>
        <taxon>Bacteria</taxon>
        <taxon>Pseudomonadati</taxon>
        <taxon>Bacteroidota</taxon>
        <taxon>Bacteroidia</taxon>
        <taxon>Marinilabiliales</taxon>
        <taxon>Marinilabiliaceae</taxon>
        <taxon>Alkalitalea</taxon>
    </lineage>
</organism>